<evidence type="ECO:0000256" key="14">
    <source>
        <dbReference type="ARBA" id="ARBA00049744"/>
    </source>
</evidence>
<dbReference type="InterPro" id="IPR052542">
    <property type="entry name" value="Cholesterol_Oxidase"/>
</dbReference>
<evidence type="ECO:0000256" key="11">
    <source>
        <dbReference type="ARBA" id="ARBA00038856"/>
    </source>
</evidence>
<keyword evidence="3" id="KW-0153">Cholesterol metabolism</keyword>
<evidence type="ECO:0000256" key="16">
    <source>
        <dbReference type="SAM" id="MobiDB-lite"/>
    </source>
</evidence>
<keyword evidence="7" id="KW-0443">Lipid metabolism</keyword>
<dbReference type="InterPro" id="IPR029058">
    <property type="entry name" value="AB_hydrolase_fold"/>
</dbReference>
<evidence type="ECO:0000256" key="1">
    <source>
        <dbReference type="ARBA" id="ARBA00001974"/>
    </source>
</evidence>
<dbReference type="PANTHER" id="PTHR47470:SF1">
    <property type="entry name" value="FAD-DEPENDENT OXIDOREDUCTASE 2 FAD BINDING DOMAIN-CONTAINING PROTEIN"/>
    <property type="match status" value="1"/>
</dbReference>
<keyword evidence="4" id="KW-0285">Flavoprotein</keyword>
<dbReference type="SUPFAM" id="SSF51905">
    <property type="entry name" value="FAD/NAD(P)-binding domain"/>
    <property type="match status" value="1"/>
</dbReference>
<keyword evidence="10" id="KW-0413">Isomerase</keyword>
<feature type="compositionally biased region" description="Basic and acidic residues" evidence="16">
    <location>
        <begin position="29"/>
        <end position="38"/>
    </location>
</feature>
<evidence type="ECO:0000256" key="15">
    <source>
        <dbReference type="ARBA" id="ARBA00049778"/>
    </source>
</evidence>
<dbReference type="OrthoDB" id="9974421at2759"/>
<evidence type="ECO:0000259" key="18">
    <source>
        <dbReference type="Pfam" id="PF05199"/>
    </source>
</evidence>
<comment type="pathway">
    <text evidence="12">Steroid metabolism; cholesterol degradation.</text>
</comment>
<name>A0A232M616_9EURO</name>
<evidence type="ECO:0000256" key="2">
    <source>
        <dbReference type="ARBA" id="ARBA00010790"/>
    </source>
</evidence>
<evidence type="ECO:0000313" key="20">
    <source>
        <dbReference type="Proteomes" id="UP000243515"/>
    </source>
</evidence>
<dbReference type="InterPro" id="IPR000172">
    <property type="entry name" value="GMC_OxRdtase_N"/>
</dbReference>
<dbReference type="SUPFAM" id="SSF53474">
    <property type="entry name" value="alpha/beta-Hydrolases"/>
    <property type="match status" value="1"/>
</dbReference>
<dbReference type="GO" id="GO:0008203">
    <property type="term" value="P:cholesterol metabolic process"/>
    <property type="evidence" value="ECO:0007669"/>
    <property type="project" value="UniProtKB-KW"/>
</dbReference>
<protein>
    <recommendedName>
        <fullName evidence="14">Cholesterol oxidase</fullName>
        <ecNumber evidence="13">1.1.3.6</ecNumber>
        <ecNumber evidence="11">5.3.3.1</ecNumber>
    </recommendedName>
    <alternativeName>
        <fullName evidence="15">Cholesterol isomerase</fullName>
    </alternativeName>
</protein>
<accession>A0A232M616</accession>
<feature type="domain" description="Glucose-methanol-choline oxidoreductase N-terminal" evidence="17">
    <location>
        <begin position="106"/>
        <end position="367"/>
    </location>
</feature>
<feature type="region of interest" description="Disordered" evidence="16">
    <location>
        <begin position="1"/>
        <end position="55"/>
    </location>
</feature>
<dbReference type="InterPro" id="IPR007867">
    <property type="entry name" value="GMC_OxRtase_C"/>
</dbReference>
<dbReference type="Pfam" id="PF00732">
    <property type="entry name" value="GMC_oxred_N"/>
    <property type="match status" value="1"/>
</dbReference>
<evidence type="ECO:0000256" key="9">
    <source>
        <dbReference type="ARBA" id="ARBA00023221"/>
    </source>
</evidence>
<dbReference type="GO" id="GO:0016995">
    <property type="term" value="F:cholesterol oxidase activity"/>
    <property type="evidence" value="ECO:0007669"/>
    <property type="project" value="UniProtKB-EC"/>
</dbReference>
<evidence type="ECO:0000256" key="12">
    <source>
        <dbReference type="ARBA" id="ARBA00049645"/>
    </source>
</evidence>
<dbReference type="Pfam" id="PF05199">
    <property type="entry name" value="GMC_oxred_C"/>
    <property type="match status" value="1"/>
</dbReference>
<evidence type="ECO:0000256" key="3">
    <source>
        <dbReference type="ARBA" id="ARBA00022548"/>
    </source>
</evidence>
<sequence>MDATTSDGPSRSPSNTSPLSKQQNGIEDSYPKITDRSGVDPFDGQPSSTLPNRNAYFYNNGQKKFPRISRPVELMRPSYDVVVIGSGYGGGVAASRMARGGQSVCLLELGREKWPGEYPKNLVEALPELQVSGDFTPFDKKGEYIKKGDTQGLYHLVLGQGQNAFIAKGLGGTSLLNANVFLETDQKTLAMDTWPEEIRKSGALSHYYNIAREMLQPEKYPEDYPVLPKLELLQKQADALGLSDNFYRVPQTTRFENGPNNVGVTMQKSTLSGMDATGVNDGSKSSTLVNYLADAWNWGAEIFCDCEVRHIKKHPSGEGYLVFFAWHGSKRSTFKQNFYNDLMWVSAKKFVFVGAGSFGTTEILLRSKKLGLKMSGRVGTHMSGNGDILAFGYNTNFEANAMGRENPSPERPVGPTITGVIDCRDQTNPLDGFVIEEGAVPASLVAGLQGLLAAMPGKIHPNNVGVLEQIRKKVSAVESVVTGPYTPDGSVERTQIYLIMSHDSNQAILSLEHDRPVLKFLGVGRSDHARYLNGVLAKATTAVGGTYINSPFFAALGEQEITVHPIGGANMSQDGTGRLGVTTQFGELFTGSGSEIHEGLVVVDGAMIPTALGVNPFATITALAERSVEAVAGKRGIRIDYETKNGILNLFGPPARSLEAFDDNYLSALENIKDAQASSKKGVEFTEVMIGYMYVGDDIEDFDTAANAAEGLGSSARIYLSVHAWDTDTLISREDHRAMLTGTFICGGLPGSPFLVLRGEFQLFNDDTRSTDTTNVTYNFDMISIHGEKVHFSGYKTVDPSITLSPLGTWKAASTLYVTLTRPDGLVISRGVLNIRPRDFVPELATFTATGRDLWARVQSSGQFLTFFTRQVANVFFAPLTALQWPTATPSGYEIHKKPPSETIEVFASDKVPSTMQVWNPPGDVGGIKGVIPILFIPGAAVDHQIFALPTIETNAVEYFVDSGFQVFIVTHRVGLTPVAEKGYTTFDARLDVRAALEKIRELQGSERPIYVVAHCAGSLALSMGLLDGTIPANWISGITASNVFMNPIFGRVNLWKASLPLSLTNVYGTFLGSWFSCISNWGDGLLQQLLNQVLRFYPVGSSSEICKSVVCHRSELAFGRLWSHKNLNEATHSNLSNFLGGTTMRSLAHLVKMGCNGYVMNNQFESLVTDANIARLKGIPILFFSGSENVTFSPESTSTSYFKLESTFTDGDYERVEFPGRGHLDCWMGTNAVQDVYPTVRTHAERCIFLKAKNTNGFY</sequence>
<dbReference type="Gene3D" id="3.50.50.60">
    <property type="entry name" value="FAD/NAD(P)-binding domain"/>
    <property type="match status" value="3"/>
</dbReference>
<comment type="cofactor">
    <cofactor evidence="1">
        <name>FAD</name>
        <dbReference type="ChEBI" id="CHEBI:57692"/>
    </cofactor>
</comment>
<evidence type="ECO:0000256" key="8">
    <source>
        <dbReference type="ARBA" id="ARBA00023166"/>
    </source>
</evidence>
<comment type="similarity">
    <text evidence="2">Belongs to the GMC oxidoreductase family.</text>
</comment>
<evidence type="ECO:0000256" key="13">
    <source>
        <dbReference type="ARBA" id="ARBA00049723"/>
    </source>
</evidence>
<evidence type="ECO:0000256" key="7">
    <source>
        <dbReference type="ARBA" id="ARBA00023098"/>
    </source>
</evidence>
<keyword evidence="6" id="KW-0560">Oxidoreductase</keyword>
<evidence type="ECO:0000256" key="5">
    <source>
        <dbReference type="ARBA" id="ARBA00022827"/>
    </source>
</evidence>
<gene>
    <name evidence="19" type="ORF">Egran_00405</name>
</gene>
<feature type="compositionally biased region" description="Polar residues" evidence="16">
    <location>
        <begin position="1"/>
        <end position="26"/>
    </location>
</feature>
<feature type="compositionally biased region" description="Polar residues" evidence="16">
    <location>
        <begin position="45"/>
        <end position="55"/>
    </location>
</feature>
<proteinExistence type="inferred from homology"/>
<organism evidence="19 20">
    <name type="scientific">Elaphomyces granulatus</name>
    <dbReference type="NCBI Taxonomy" id="519963"/>
    <lineage>
        <taxon>Eukaryota</taxon>
        <taxon>Fungi</taxon>
        <taxon>Dikarya</taxon>
        <taxon>Ascomycota</taxon>
        <taxon>Pezizomycotina</taxon>
        <taxon>Eurotiomycetes</taxon>
        <taxon>Eurotiomycetidae</taxon>
        <taxon>Eurotiales</taxon>
        <taxon>Elaphomycetaceae</taxon>
        <taxon>Elaphomyces</taxon>
    </lineage>
</organism>
<dbReference type="Proteomes" id="UP000243515">
    <property type="component" value="Unassembled WGS sequence"/>
</dbReference>
<dbReference type="GO" id="GO:0004769">
    <property type="term" value="F:steroid Delta-isomerase activity"/>
    <property type="evidence" value="ECO:0007669"/>
    <property type="project" value="UniProtKB-EC"/>
</dbReference>
<dbReference type="GO" id="GO:0050660">
    <property type="term" value="F:flavin adenine dinucleotide binding"/>
    <property type="evidence" value="ECO:0007669"/>
    <property type="project" value="InterPro"/>
</dbReference>
<dbReference type="EC" id="1.1.3.6" evidence="13"/>
<dbReference type="PANTHER" id="PTHR47470">
    <property type="entry name" value="CHOLESTEROL OXIDASE"/>
    <property type="match status" value="1"/>
</dbReference>
<evidence type="ECO:0000256" key="4">
    <source>
        <dbReference type="ARBA" id="ARBA00022630"/>
    </source>
</evidence>
<evidence type="ECO:0000259" key="17">
    <source>
        <dbReference type="Pfam" id="PF00732"/>
    </source>
</evidence>
<dbReference type="Gene3D" id="3.40.50.1820">
    <property type="entry name" value="alpha/beta hydrolase"/>
    <property type="match status" value="1"/>
</dbReference>
<dbReference type="AlphaFoldDB" id="A0A232M616"/>
<keyword evidence="9" id="KW-0753">Steroid metabolism</keyword>
<evidence type="ECO:0000256" key="6">
    <source>
        <dbReference type="ARBA" id="ARBA00023002"/>
    </source>
</evidence>
<dbReference type="EMBL" id="NPHW01002274">
    <property type="protein sequence ID" value="OXV11833.1"/>
    <property type="molecule type" value="Genomic_DNA"/>
</dbReference>
<keyword evidence="5" id="KW-0274">FAD</keyword>
<dbReference type="EC" id="5.3.3.1" evidence="11"/>
<keyword evidence="20" id="KW-1185">Reference proteome</keyword>
<feature type="domain" description="Glucose-methanol-choline oxidoreductase C-terminal" evidence="18">
    <location>
        <begin position="562"/>
        <end position="624"/>
    </location>
</feature>
<keyword evidence="8" id="KW-1207">Sterol metabolism</keyword>
<evidence type="ECO:0000313" key="19">
    <source>
        <dbReference type="EMBL" id="OXV11833.1"/>
    </source>
</evidence>
<evidence type="ECO:0000256" key="10">
    <source>
        <dbReference type="ARBA" id="ARBA00023235"/>
    </source>
</evidence>
<comment type="caution">
    <text evidence="19">The sequence shown here is derived from an EMBL/GenBank/DDBJ whole genome shotgun (WGS) entry which is preliminary data.</text>
</comment>
<dbReference type="InterPro" id="IPR036188">
    <property type="entry name" value="FAD/NAD-bd_sf"/>
</dbReference>
<reference evidence="19 20" key="1">
    <citation type="journal article" date="2015" name="Environ. Microbiol.">
        <title>Metagenome sequence of Elaphomyces granulatus from sporocarp tissue reveals Ascomycota ectomycorrhizal fingerprints of genome expansion and a Proteobacteria-rich microbiome.</title>
        <authorList>
            <person name="Quandt C.A."/>
            <person name="Kohler A."/>
            <person name="Hesse C.N."/>
            <person name="Sharpton T.J."/>
            <person name="Martin F."/>
            <person name="Spatafora J.W."/>
        </authorList>
    </citation>
    <scope>NUCLEOTIDE SEQUENCE [LARGE SCALE GENOMIC DNA]</scope>
    <source>
        <strain evidence="19 20">OSC145934</strain>
    </source>
</reference>